<keyword evidence="3" id="KW-1185">Reference proteome</keyword>
<dbReference type="OrthoDB" id="4364694at2"/>
<dbReference type="EMBL" id="BAEH01000063">
    <property type="protein sequence ID" value="GAB18754.1"/>
    <property type="molecule type" value="Genomic_DNA"/>
</dbReference>
<dbReference type="eggNOG" id="ENOG5033PSY">
    <property type="taxonomic scope" value="Bacteria"/>
</dbReference>
<sequence length="429" mass="45551">MSGQFRKVTKRVGIGTVVAICCILLVVSVGLVLSIKTPPSTGYGQLRNYPSQPEIAWTVDSDTLPEYGQGNGITVAGTWMDRWLLSYPSGLGRAYLLVSAVSGKPVWDNPIRVGLGSCALTDDGVVGCAVKLGEAANGFYLADLDSGKLGSSTNLDSTATVIGVGSNFLRIDEAGYRAMLATPSGDEIWTRTFASAVRARFENNVLIMTGADGANAVIDTATGANRIRCADCDINVYPTGITVQHNAYGQERVDFYAISGGRLTTSQPTYQSNKIEVVRGASTLPVLTGIGDATVQETQGRYEVRDPARSKALWTITDPELSKVNTRPCGTVVALARKDRSRSVYRLTDGKSVGRVPGPDADNPDADIDQLTCVGSSDRTMVFANNNQLTGFAIADGTKWELPIIGWAQGVDGYVVLHQGQSLSVLAPS</sequence>
<dbReference type="RefSeq" id="WP_007318090.1">
    <property type="nucleotide sequence ID" value="NZ_BAEH01000063.1"/>
</dbReference>
<keyword evidence="1" id="KW-1133">Transmembrane helix</keyword>
<gene>
    <name evidence="2" type="ORF">GOEFS_063_00280</name>
</gene>
<proteinExistence type="predicted"/>
<organism evidence="2 3">
    <name type="scientific">Gordonia effusa NBRC 100432</name>
    <dbReference type="NCBI Taxonomy" id="1077974"/>
    <lineage>
        <taxon>Bacteria</taxon>
        <taxon>Bacillati</taxon>
        <taxon>Actinomycetota</taxon>
        <taxon>Actinomycetes</taxon>
        <taxon>Mycobacteriales</taxon>
        <taxon>Gordoniaceae</taxon>
        <taxon>Gordonia</taxon>
    </lineage>
</organism>
<feature type="transmembrane region" description="Helical" evidence="1">
    <location>
        <begin position="12"/>
        <end position="33"/>
    </location>
</feature>
<dbReference type="SUPFAM" id="SSF50998">
    <property type="entry name" value="Quinoprotein alcohol dehydrogenase-like"/>
    <property type="match status" value="1"/>
</dbReference>
<dbReference type="Gene3D" id="2.130.10.10">
    <property type="entry name" value="YVTN repeat-like/Quinoprotein amine dehydrogenase"/>
    <property type="match status" value="1"/>
</dbReference>
<name>H0R103_9ACTN</name>
<comment type="caution">
    <text evidence="2">The sequence shown here is derived from an EMBL/GenBank/DDBJ whole genome shotgun (WGS) entry which is preliminary data.</text>
</comment>
<evidence type="ECO:0000313" key="2">
    <source>
        <dbReference type="EMBL" id="GAB18754.1"/>
    </source>
</evidence>
<dbReference type="InterPro" id="IPR011047">
    <property type="entry name" value="Quinoprotein_ADH-like_sf"/>
</dbReference>
<dbReference type="AlphaFoldDB" id="H0R103"/>
<dbReference type="Proteomes" id="UP000035034">
    <property type="component" value="Unassembled WGS sequence"/>
</dbReference>
<evidence type="ECO:0000313" key="3">
    <source>
        <dbReference type="Proteomes" id="UP000035034"/>
    </source>
</evidence>
<evidence type="ECO:0008006" key="4">
    <source>
        <dbReference type="Google" id="ProtNLM"/>
    </source>
</evidence>
<dbReference type="InterPro" id="IPR015943">
    <property type="entry name" value="WD40/YVTN_repeat-like_dom_sf"/>
</dbReference>
<keyword evidence="1" id="KW-0472">Membrane</keyword>
<accession>H0R103</accession>
<protein>
    <recommendedName>
        <fullName evidence="4">Pyrrolo-quinoline quinone</fullName>
    </recommendedName>
</protein>
<reference evidence="2 3" key="1">
    <citation type="submission" date="2011-12" db="EMBL/GenBank/DDBJ databases">
        <title>Whole genome shotgun sequence of Gordonia effusa NBRC 100432.</title>
        <authorList>
            <person name="Yoshida I."/>
            <person name="Takarada H."/>
            <person name="Hosoyama A."/>
            <person name="Tsuchikane K."/>
            <person name="Katsumata H."/>
            <person name="Yamazaki S."/>
            <person name="Fujita N."/>
        </authorList>
    </citation>
    <scope>NUCLEOTIDE SEQUENCE [LARGE SCALE GENOMIC DNA]</scope>
    <source>
        <strain evidence="2 3">NBRC 100432</strain>
    </source>
</reference>
<dbReference type="STRING" id="1077974.GOEFS_063_00280"/>
<evidence type="ECO:0000256" key="1">
    <source>
        <dbReference type="SAM" id="Phobius"/>
    </source>
</evidence>
<keyword evidence="1" id="KW-0812">Transmembrane</keyword>